<organism evidence="1 2">
    <name type="scientific">Prunus yedoensis var. nudiflora</name>
    <dbReference type="NCBI Taxonomy" id="2094558"/>
    <lineage>
        <taxon>Eukaryota</taxon>
        <taxon>Viridiplantae</taxon>
        <taxon>Streptophyta</taxon>
        <taxon>Embryophyta</taxon>
        <taxon>Tracheophyta</taxon>
        <taxon>Spermatophyta</taxon>
        <taxon>Magnoliopsida</taxon>
        <taxon>eudicotyledons</taxon>
        <taxon>Gunneridae</taxon>
        <taxon>Pentapetalae</taxon>
        <taxon>rosids</taxon>
        <taxon>fabids</taxon>
        <taxon>Rosales</taxon>
        <taxon>Rosaceae</taxon>
        <taxon>Amygdaloideae</taxon>
        <taxon>Amygdaleae</taxon>
        <taxon>Prunus</taxon>
    </lineage>
</organism>
<sequence length="67" mass="7579">MKVPIKQKSEDPVQYPVRLGDMIPLVITMTGVHQGFFKLSLTRLVKLLQSMDDVELEQGEKEGSADY</sequence>
<evidence type="ECO:0000313" key="2">
    <source>
        <dbReference type="Proteomes" id="UP000250321"/>
    </source>
</evidence>
<accession>A0A314YW84</accession>
<comment type="caution">
    <text evidence="1">The sequence shown here is derived from an EMBL/GenBank/DDBJ whole genome shotgun (WGS) entry which is preliminary data.</text>
</comment>
<proteinExistence type="predicted"/>
<dbReference type="AlphaFoldDB" id="A0A314YW84"/>
<protein>
    <submittedName>
        <fullName evidence="1">Uncharacterized protein</fullName>
    </submittedName>
</protein>
<name>A0A314YW84_PRUYE</name>
<dbReference type="EMBL" id="PJQY01000320">
    <property type="protein sequence ID" value="PQQ12982.1"/>
    <property type="molecule type" value="Genomic_DNA"/>
</dbReference>
<keyword evidence="2" id="KW-1185">Reference proteome</keyword>
<gene>
    <name evidence="1" type="ORF">Pyn_36646</name>
</gene>
<reference evidence="1 2" key="1">
    <citation type="submission" date="2018-02" db="EMBL/GenBank/DDBJ databases">
        <title>Draft genome of wild Prunus yedoensis var. nudiflora.</title>
        <authorList>
            <person name="Baek S."/>
            <person name="Kim J.-H."/>
            <person name="Choi K."/>
            <person name="Kim G.-B."/>
            <person name="Cho A."/>
            <person name="Jang H."/>
            <person name="Shin C.-H."/>
            <person name="Yu H.-J."/>
            <person name="Mun J.-H."/>
        </authorList>
    </citation>
    <scope>NUCLEOTIDE SEQUENCE [LARGE SCALE GENOMIC DNA]</scope>
    <source>
        <strain evidence="2">cv. Jeju island</strain>
        <tissue evidence="1">Leaf</tissue>
    </source>
</reference>
<dbReference type="Proteomes" id="UP000250321">
    <property type="component" value="Unassembled WGS sequence"/>
</dbReference>
<evidence type="ECO:0000313" key="1">
    <source>
        <dbReference type="EMBL" id="PQQ12982.1"/>
    </source>
</evidence>